<dbReference type="EMBL" id="PPUZ01000029">
    <property type="protein sequence ID" value="RZM80949.1"/>
    <property type="molecule type" value="Genomic_DNA"/>
</dbReference>
<comment type="caution">
    <text evidence="2">The sequence shown here is derived from an EMBL/GenBank/DDBJ whole genome shotgun (WGS) entry which is preliminary data.</text>
</comment>
<dbReference type="Pfam" id="PF05990">
    <property type="entry name" value="DUF900"/>
    <property type="match status" value="1"/>
</dbReference>
<keyword evidence="1" id="KW-0732">Signal</keyword>
<evidence type="ECO:0008006" key="4">
    <source>
        <dbReference type="Google" id="ProtNLM"/>
    </source>
</evidence>
<sequence length="485" mass="54550">MRKLKAITSLVVCVLMCSCSANYRLADKEEKLNTNGTDMTKFHRVATKDKGLALRFPGYLIGIEKTYKSNNLGESWFCEDNMLPDFRPTTDENQVAIKQAKSILDDCKPTVISHIVKYQLSDKKPNSMPFISEQFIYDLYSKDIELHKPLSKDDPILTGQIALSRLEAELSQQPFQYSHIFLFAMGWNTDQQEAIRNYNSLITNLIESDQAPDNFNPLFIGITWPSEWSWGVFLDKLLSYPIKADDADEIGLKWVYPVLTDILKPLKREHNVPIVALGHSFGARMITRAVFAHELLKPNENNTEGTKVDLVVALQGAFSVNRFFKESGFEGNPYKNHSTAANKIVMTWSEHDTANPIAKFVSGALHVGGKPGFDKAHTYACDNQSEPLFTFYEIQSPEQTDKHYHKLYQGVVPTGGSPAWHHDLHNESRIAYVNASELIHYDVYQKGGGAHSDIYTPGVASFLWDVINTSLSSAETALNSSANLE</sequence>
<evidence type="ECO:0000313" key="2">
    <source>
        <dbReference type="EMBL" id="RZM80949.1"/>
    </source>
</evidence>
<dbReference type="RefSeq" id="WP_130245008.1">
    <property type="nucleotide sequence ID" value="NZ_PPUZ01000029.1"/>
</dbReference>
<feature type="chain" id="PRO_5020744810" description="Alpha/beta hydrolase" evidence="1">
    <location>
        <begin position="24"/>
        <end position="485"/>
    </location>
</feature>
<dbReference type="Proteomes" id="UP000292345">
    <property type="component" value="Unassembled WGS sequence"/>
</dbReference>
<reference evidence="2 3" key="1">
    <citation type="submission" date="2018-01" db="EMBL/GenBank/DDBJ databases">
        <title>Co-occurrence of chitin degradation, pigmentation and bioactivity in marine Pseudoalteromonas.</title>
        <authorList>
            <person name="Paulsen S."/>
            <person name="Gram L."/>
            <person name="Machado H."/>
        </authorList>
    </citation>
    <scope>NUCLEOTIDE SEQUENCE [LARGE SCALE GENOMIC DNA]</scope>
    <source>
        <strain evidence="2 3">S1946</strain>
    </source>
</reference>
<dbReference type="PROSITE" id="PS51257">
    <property type="entry name" value="PROKAR_LIPOPROTEIN"/>
    <property type="match status" value="1"/>
</dbReference>
<dbReference type="InterPro" id="IPR010297">
    <property type="entry name" value="DUF900_hydrolase"/>
</dbReference>
<organism evidence="2 3">
    <name type="scientific">Pseudoalteromonas rubra</name>
    <dbReference type="NCBI Taxonomy" id="43658"/>
    <lineage>
        <taxon>Bacteria</taxon>
        <taxon>Pseudomonadati</taxon>
        <taxon>Pseudomonadota</taxon>
        <taxon>Gammaproteobacteria</taxon>
        <taxon>Alteromonadales</taxon>
        <taxon>Pseudoalteromonadaceae</taxon>
        <taxon>Pseudoalteromonas</taxon>
    </lineage>
</organism>
<evidence type="ECO:0000256" key="1">
    <source>
        <dbReference type="SAM" id="SignalP"/>
    </source>
</evidence>
<gene>
    <name evidence="2" type="ORF">C3B51_10535</name>
</gene>
<name>A0A4Q7ED39_9GAMM</name>
<dbReference type="AlphaFoldDB" id="A0A4Q7ED39"/>
<feature type="signal peptide" evidence="1">
    <location>
        <begin position="1"/>
        <end position="23"/>
    </location>
</feature>
<protein>
    <recommendedName>
        <fullName evidence="4">Alpha/beta hydrolase</fullName>
    </recommendedName>
</protein>
<proteinExistence type="predicted"/>
<evidence type="ECO:0000313" key="3">
    <source>
        <dbReference type="Proteomes" id="UP000292345"/>
    </source>
</evidence>
<accession>A0A4Q7ED39</accession>